<dbReference type="GO" id="GO:0006360">
    <property type="term" value="P:transcription by RNA polymerase I"/>
    <property type="evidence" value="ECO:0007669"/>
    <property type="project" value="TreeGrafter"/>
</dbReference>
<gene>
    <name evidence="3" type="primary">rpo6</name>
    <name evidence="3" type="synonym">rpoK</name>
    <name evidence="5" type="ORF">Pdsh_05160</name>
    <name evidence="4" type="ORF">Pyrde_1651</name>
</gene>
<dbReference type="GeneID" id="26099991"/>
<dbReference type="Gene3D" id="3.90.940.10">
    <property type="match status" value="1"/>
</dbReference>
<dbReference type="RefSeq" id="WP_055409866.1">
    <property type="nucleotide sequence ID" value="NZ_CP013011.1"/>
</dbReference>
<proteinExistence type="inferred from homology"/>
<comment type="catalytic activity">
    <reaction evidence="3">
        <text>RNA(n) + a ribonucleoside 5'-triphosphate = RNA(n+1) + diphosphate</text>
        <dbReference type="Rhea" id="RHEA:21248"/>
        <dbReference type="Rhea" id="RHEA-COMP:14527"/>
        <dbReference type="Rhea" id="RHEA-COMP:17342"/>
        <dbReference type="ChEBI" id="CHEBI:33019"/>
        <dbReference type="ChEBI" id="CHEBI:61557"/>
        <dbReference type="ChEBI" id="CHEBI:140395"/>
        <dbReference type="EC" id="2.7.7.6"/>
    </reaction>
</comment>
<dbReference type="GO" id="GO:0005737">
    <property type="term" value="C:cytoplasm"/>
    <property type="evidence" value="ECO:0007669"/>
    <property type="project" value="UniProtKB-SubCell"/>
</dbReference>
<organism evidence="4 6">
    <name type="scientific">Pyrodictium delaneyi</name>
    <dbReference type="NCBI Taxonomy" id="1273541"/>
    <lineage>
        <taxon>Archaea</taxon>
        <taxon>Thermoproteota</taxon>
        <taxon>Thermoprotei</taxon>
        <taxon>Desulfurococcales</taxon>
        <taxon>Pyrodictiaceae</taxon>
        <taxon>Pyrodictium</taxon>
    </lineage>
</organism>
<keyword evidence="3" id="KW-0548">Nucleotidyltransferase</keyword>
<dbReference type="KEGG" id="pdl:Pyrde_1651"/>
<dbReference type="PANTHER" id="PTHR47227">
    <property type="entry name" value="DNA-DIRECTED RNA POLYMERASE SUBUNIT K"/>
    <property type="match status" value="1"/>
</dbReference>
<evidence type="ECO:0000313" key="7">
    <source>
        <dbReference type="Proteomes" id="UP000196694"/>
    </source>
</evidence>
<dbReference type="PROSITE" id="PS01111">
    <property type="entry name" value="RNA_POL_K_14KD"/>
    <property type="match status" value="1"/>
</dbReference>
<dbReference type="Proteomes" id="UP000196694">
    <property type="component" value="Unassembled WGS sequence"/>
</dbReference>
<dbReference type="InterPro" id="IPR020708">
    <property type="entry name" value="DNA-dir_RNA_polK_14-18kDa_CS"/>
</dbReference>
<dbReference type="HAMAP" id="MF_00192">
    <property type="entry name" value="RNApol_arch_Rpo6"/>
    <property type="match status" value="1"/>
</dbReference>
<dbReference type="GO" id="GO:0000428">
    <property type="term" value="C:DNA-directed RNA polymerase complex"/>
    <property type="evidence" value="ECO:0007669"/>
    <property type="project" value="UniProtKB-KW"/>
</dbReference>
<dbReference type="Proteomes" id="UP000058613">
    <property type="component" value="Chromosome"/>
</dbReference>
<dbReference type="EMBL" id="CP013011">
    <property type="protein sequence ID" value="ALL01694.1"/>
    <property type="molecule type" value="Genomic_DNA"/>
</dbReference>
<evidence type="ECO:0000313" key="6">
    <source>
        <dbReference type="Proteomes" id="UP000058613"/>
    </source>
</evidence>
<reference evidence="4 6" key="1">
    <citation type="submission" date="2015-10" db="EMBL/GenBank/DDBJ databases">
        <title>Complete genome sequence of hyperthermophilic archaeon Pyrodictium delaneyi Su06.</title>
        <authorList>
            <person name="Jung J.-H."/>
            <person name="Lin J."/>
            <person name="Holden J.F."/>
            <person name="Park C.-S."/>
        </authorList>
    </citation>
    <scope>NUCLEOTIDE SEQUENCE [LARGE SCALE GENOMIC DNA]</scope>
    <source>
        <strain evidence="4 6">Su06</strain>
    </source>
</reference>
<dbReference type="InterPro" id="IPR006111">
    <property type="entry name" value="Rpo6/Rpb6"/>
</dbReference>
<evidence type="ECO:0000256" key="3">
    <source>
        <dbReference type="HAMAP-Rule" id="MF_00192"/>
    </source>
</evidence>
<dbReference type="InterPro" id="IPR036161">
    <property type="entry name" value="RPB6/omega-like_sf"/>
</dbReference>
<comment type="function">
    <text evidence="3">DNA-dependent RNA polymerase (RNAP) catalyzes the transcription of DNA into RNA using the four ribonucleoside triphosphates as substrates.</text>
</comment>
<reference evidence="5 7" key="2">
    <citation type="submission" date="2017-05" db="EMBL/GenBank/DDBJ databases">
        <title>The draft genome of the hyperthermophilic archaeon 'Pyrodictium delaneyi strain Hulk', an iron and nitrate reducer, reveals the capacity for sulfate reduction.</title>
        <authorList>
            <person name="Demey L.M."/>
            <person name="Miller C."/>
            <person name="Manzella M."/>
            <person name="Reguera G."/>
            <person name="Kashefi K."/>
        </authorList>
    </citation>
    <scope>NUCLEOTIDE SEQUENCE [LARGE SCALE GENOMIC DNA]</scope>
    <source>
        <strain evidence="5 7">Hulk</strain>
    </source>
</reference>
<evidence type="ECO:0000313" key="4">
    <source>
        <dbReference type="EMBL" id="ALL01694.1"/>
    </source>
</evidence>
<dbReference type="EC" id="2.7.7.6" evidence="3"/>
<dbReference type="GO" id="GO:0003899">
    <property type="term" value="F:DNA-directed RNA polymerase activity"/>
    <property type="evidence" value="ECO:0007669"/>
    <property type="project" value="UniProtKB-UniRule"/>
</dbReference>
<dbReference type="PIRSF" id="PIRSF000778">
    <property type="entry name" value="RpoK/RPB6"/>
    <property type="match status" value="1"/>
</dbReference>
<dbReference type="NCBIfam" id="NF002207">
    <property type="entry name" value="PRK01099.1-2"/>
    <property type="match status" value="1"/>
</dbReference>
<keyword evidence="3" id="KW-0963">Cytoplasm</keyword>
<comment type="similarity">
    <text evidence="3">Belongs to the archaeal Rpo6/eukaryotic RPB6 RNA polymerase subunit family.</text>
</comment>
<dbReference type="SMART" id="SM01409">
    <property type="entry name" value="RNA_pol_Rpb6"/>
    <property type="match status" value="1"/>
</dbReference>
<dbReference type="Pfam" id="PF01192">
    <property type="entry name" value="RNA_pol_Rpb6"/>
    <property type="match status" value="1"/>
</dbReference>
<dbReference type="STRING" id="1273541.Pyrde_1651"/>
<dbReference type="OrthoDB" id="10567at2157"/>
<keyword evidence="3" id="KW-0808">Transferase</keyword>
<dbReference type="NCBIfam" id="NF002208">
    <property type="entry name" value="PRK01099.1-3"/>
    <property type="match status" value="1"/>
</dbReference>
<dbReference type="GO" id="GO:0042797">
    <property type="term" value="P:tRNA transcription by RNA polymerase III"/>
    <property type="evidence" value="ECO:0007669"/>
    <property type="project" value="TreeGrafter"/>
</dbReference>
<accession>A0A0P0N5B4</accession>
<evidence type="ECO:0000313" key="5">
    <source>
        <dbReference type="EMBL" id="OWJ55077.1"/>
    </source>
</evidence>
<comment type="subcellular location">
    <subcellularLocation>
        <location evidence="3">Cytoplasm</location>
    </subcellularLocation>
</comment>
<name>A0A0P0N5B4_9CREN</name>
<dbReference type="InterPro" id="IPR006110">
    <property type="entry name" value="Pol_omega/Rpo6/RPB6"/>
</dbReference>
<protein>
    <recommendedName>
        <fullName evidence="3">DNA-directed RNA polymerase subunit Rpo6</fullName>
        <ecNumber evidence="3">2.7.7.6</ecNumber>
    </recommendedName>
    <alternativeName>
        <fullName evidence="3">DNA-directed RNA polymerase subunit K</fullName>
    </alternativeName>
</protein>
<dbReference type="GO" id="GO:0003677">
    <property type="term" value="F:DNA binding"/>
    <property type="evidence" value="ECO:0007669"/>
    <property type="project" value="UniProtKB-UniRule"/>
</dbReference>
<keyword evidence="1 3" id="KW-0240">DNA-directed RNA polymerase</keyword>
<evidence type="ECO:0000256" key="1">
    <source>
        <dbReference type="ARBA" id="ARBA00022478"/>
    </source>
</evidence>
<dbReference type="AlphaFoldDB" id="A0A0P0N5B4"/>
<dbReference type="GO" id="GO:0006366">
    <property type="term" value="P:transcription by RNA polymerase II"/>
    <property type="evidence" value="ECO:0007669"/>
    <property type="project" value="TreeGrafter"/>
</dbReference>
<dbReference type="SUPFAM" id="SSF63562">
    <property type="entry name" value="RPB6/omega subunit-like"/>
    <property type="match status" value="1"/>
</dbReference>
<comment type="subunit">
    <text evidence="3">Part of the RNA polymerase complex.</text>
</comment>
<dbReference type="PANTHER" id="PTHR47227:SF5">
    <property type="entry name" value="DNA-DIRECTED RNA POLYMERASES I, II, AND III SUBUNIT RPABC2"/>
    <property type="match status" value="1"/>
</dbReference>
<dbReference type="EMBL" id="NCQP01000002">
    <property type="protein sequence ID" value="OWJ55077.1"/>
    <property type="molecule type" value="Genomic_DNA"/>
</dbReference>
<dbReference type="PATRIC" id="fig|1273541.4.peg.1760"/>
<keyword evidence="7" id="KW-1185">Reference proteome</keyword>
<sequence length="104" mass="11900">MQAQQLDANELKKKIKIGPPWLTRFERARIIGVRALQISMGAPVLINAEDLPKSIKEDPVLLAKEELKAGILPMTIIRYTRRGDVQAIPLKWLVELDKLRLRIH</sequence>
<evidence type="ECO:0000256" key="2">
    <source>
        <dbReference type="ARBA" id="ARBA00023163"/>
    </source>
</evidence>
<keyword evidence="2 3" id="KW-0804">Transcription</keyword>